<name>A0A5M6CZB9_9BACT</name>
<dbReference type="InterPro" id="IPR014710">
    <property type="entry name" value="RmlC-like_jellyroll"/>
</dbReference>
<dbReference type="Gene3D" id="2.60.120.10">
    <property type="entry name" value="Jelly Rolls"/>
    <property type="match status" value="1"/>
</dbReference>
<dbReference type="CDD" id="cd02230">
    <property type="entry name" value="cupin_HP0902-like"/>
    <property type="match status" value="1"/>
</dbReference>
<accession>A0A5M6CZB9</accession>
<dbReference type="RefSeq" id="WP_150079070.1">
    <property type="nucleotide sequence ID" value="NZ_VWOX01000017.1"/>
</dbReference>
<protein>
    <submittedName>
        <fullName evidence="1">Cupin</fullName>
    </submittedName>
</protein>
<dbReference type="InterPro" id="IPR011051">
    <property type="entry name" value="RmlC_Cupin_sf"/>
</dbReference>
<comment type="caution">
    <text evidence="1">The sequence shown here is derived from an EMBL/GenBank/DDBJ whole genome shotgun (WGS) entry which is preliminary data.</text>
</comment>
<dbReference type="EMBL" id="VWOX01000017">
    <property type="protein sequence ID" value="KAA5539760.1"/>
    <property type="molecule type" value="Genomic_DNA"/>
</dbReference>
<dbReference type="PANTHER" id="PTHR37694">
    <property type="entry name" value="SLR8022 PROTEIN"/>
    <property type="match status" value="1"/>
</dbReference>
<dbReference type="AlphaFoldDB" id="A0A5M6CZB9"/>
<dbReference type="Proteomes" id="UP000324479">
    <property type="component" value="Unassembled WGS sequence"/>
</dbReference>
<dbReference type="SUPFAM" id="SSF51182">
    <property type="entry name" value="RmlC-like cupins"/>
    <property type="match status" value="1"/>
</dbReference>
<dbReference type="PANTHER" id="PTHR37694:SF1">
    <property type="entry name" value="SLR8022 PROTEIN"/>
    <property type="match status" value="1"/>
</dbReference>
<gene>
    <name evidence="1" type="ORF">FYK55_23470</name>
</gene>
<reference evidence="1 2" key="1">
    <citation type="submission" date="2019-08" db="EMBL/GenBank/DDBJ databases">
        <authorList>
            <person name="Dhanesh K."/>
            <person name="Kumar G."/>
            <person name="Sasikala C."/>
            <person name="Venkata Ramana C."/>
        </authorList>
    </citation>
    <scope>NUCLEOTIDE SEQUENCE [LARGE SCALE GENOMIC DNA]</scope>
    <source>
        <strain evidence="1 2">JC645</strain>
    </source>
</reference>
<sequence length="111" mass="11718">MSALSNCFVDLAAEVVIQEGGTISRTLHQDGGLKVVLFGFDAGQELSEHTASVPAIMHFIDGEAEVTVGDHASKASANSFYHLQANVPHSITAIRPTKMLLLLLKAAKSSS</sequence>
<evidence type="ECO:0000313" key="1">
    <source>
        <dbReference type="EMBL" id="KAA5539760.1"/>
    </source>
</evidence>
<evidence type="ECO:0000313" key="2">
    <source>
        <dbReference type="Proteomes" id="UP000324479"/>
    </source>
</evidence>
<keyword evidence="2" id="KW-1185">Reference proteome</keyword>
<organism evidence="1 2">
    <name type="scientific">Roseiconus nitratireducens</name>
    <dbReference type="NCBI Taxonomy" id="2605748"/>
    <lineage>
        <taxon>Bacteria</taxon>
        <taxon>Pseudomonadati</taxon>
        <taxon>Planctomycetota</taxon>
        <taxon>Planctomycetia</taxon>
        <taxon>Pirellulales</taxon>
        <taxon>Pirellulaceae</taxon>
        <taxon>Roseiconus</taxon>
    </lineage>
</organism>
<proteinExistence type="predicted"/>